<dbReference type="GO" id="GO:0150007">
    <property type="term" value="P:clathrin-dependent synaptic vesicle endocytosis"/>
    <property type="evidence" value="ECO:0007669"/>
    <property type="project" value="TreeGrafter"/>
</dbReference>
<organism evidence="10">
    <name type="scientific">Castor canadensis</name>
    <name type="common">American beaver</name>
    <dbReference type="NCBI Taxonomy" id="51338"/>
    <lineage>
        <taxon>Eukaryota</taxon>
        <taxon>Metazoa</taxon>
        <taxon>Chordata</taxon>
        <taxon>Craniata</taxon>
        <taxon>Vertebrata</taxon>
        <taxon>Euteleostomi</taxon>
        <taxon>Mammalia</taxon>
        <taxon>Eutheria</taxon>
        <taxon>Euarchontoglires</taxon>
        <taxon>Glires</taxon>
        <taxon>Rodentia</taxon>
        <taxon>Castorimorpha</taxon>
        <taxon>Castoridae</taxon>
        <taxon>Castor</taxon>
    </lineage>
</organism>
<dbReference type="SMART" id="SM00326">
    <property type="entry name" value="SH3"/>
    <property type="match status" value="4"/>
</dbReference>
<keyword evidence="2" id="KW-0479">Metal-binding</keyword>
<dbReference type="InterPro" id="IPR018247">
    <property type="entry name" value="EF_Hand_1_Ca_BS"/>
</dbReference>
<keyword evidence="3" id="KW-0106">Calcium</keyword>
<feature type="region of interest" description="Disordered" evidence="6">
    <location>
        <begin position="786"/>
        <end position="807"/>
    </location>
</feature>
<dbReference type="SMART" id="SM00027">
    <property type="entry name" value="EH"/>
    <property type="match status" value="2"/>
</dbReference>
<evidence type="ECO:0000259" key="9">
    <source>
        <dbReference type="PROSITE" id="PS50222"/>
    </source>
</evidence>
<evidence type="ECO:0000256" key="2">
    <source>
        <dbReference type="ARBA" id="ARBA00022723"/>
    </source>
</evidence>
<dbReference type="InterPro" id="IPR011992">
    <property type="entry name" value="EF-hand-dom_pair"/>
</dbReference>
<evidence type="ECO:0000256" key="6">
    <source>
        <dbReference type="SAM" id="MobiDB-lite"/>
    </source>
</evidence>
<dbReference type="GO" id="GO:0097708">
    <property type="term" value="C:intracellular vesicle"/>
    <property type="evidence" value="ECO:0007669"/>
    <property type="project" value="TreeGrafter"/>
</dbReference>
<dbReference type="Gene3D" id="2.30.30.40">
    <property type="entry name" value="SH3 Domains"/>
    <property type="match status" value="4"/>
</dbReference>
<feature type="domain" description="SH3" evidence="7">
    <location>
        <begin position="921"/>
        <end position="985"/>
    </location>
</feature>
<evidence type="ECO:0000256" key="1">
    <source>
        <dbReference type="ARBA" id="ARBA00022443"/>
    </source>
</evidence>
<reference evidence="10" key="1">
    <citation type="submission" date="2023-09" db="UniProtKB">
        <authorList>
            <consortium name="Ensembl"/>
        </authorList>
    </citation>
    <scope>IDENTIFICATION</scope>
</reference>
<dbReference type="PROSITE" id="PS50222">
    <property type="entry name" value="EF_HAND_2"/>
    <property type="match status" value="2"/>
</dbReference>
<feature type="domain" description="SH3" evidence="7">
    <location>
        <begin position="995"/>
        <end position="1054"/>
    </location>
</feature>
<dbReference type="InterPro" id="IPR000261">
    <property type="entry name" value="EH_dom"/>
</dbReference>
<dbReference type="PANTHER" id="PTHR11216:SF29">
    <property type="entry name" value="INTERSECTIN-2"/>
    <property type="match status" value="1"/>
</dbReference>
<dbReference type="PANTHER" id="PTHR11216">
    <property type="entry name" value="EH DOMAIN"/>
    <property type="match status" value="1"/>
</dbReference>
<dbReference type="PROSITE" id="PS50031">
    <property type="entry name" value="EH"/>
    <property type="match status" value="1"/>
</dbReference>
<dbReference type="FunFam" id="1.10.238.10:FF:000046">
    <property type="entry name" value="intersectin-1 isoform X2"/>
    <property type="match status" value="1"/>
</dbReference>
<dbReference type="InterPro" id="IPR036028">
    <property type="entry name" value="SH3-like_dom_sf"/>
</dbReference>
<keyword evidence="1 4" id="KW-0728">SH3 domain</keyword>
<dbReference type="FunFam" id="2.30.30.40:FF:000041">
    <property type="entry name" value="Intersectin 1"/>
    <property type="match status" value="1"/>
</dbReference>
<dbReference type="PROSITE" id="PS50002">
    <property type="entry name" value="SH3"/>
    <property type="match status" value="4"/>
</dbReference>
<dbReference type="SUPFAM" id="SSF50044">
    <property type="entry name" value="SH3-domain"/>
    <property type="match status" value="4"/>
</dbReference>
<dbReference type="Ensembl" id="ENSCCNT00000033647.1">
    <property type="protein sequence ID" value="ENSCCNP00000026544.1"/>
    <property type="gene ID" value="ENSCCNG00000023906.1"/>
</dbReference>
<dbReference type="PRINTS" id="PR00452">
    <property type="entry name" value="SH3DOMAIN"/>
</dbReference>
<keyword evidence="5" id="KW-0175">Coiled coil</keyword>
<dbReference type="InterPro" id="IPR035741">
    <property type="entry name" value="Intersectin-2_SH3_5"/>
</dbReference>
<dbReference type="InterPro" id="IPR002048">
    <property type="entry name" value="EF_hand_dom"/>
</dbReference>
<sequence>MWAITSEERTKHDKQFDNLKPSGGYITGLALSDLNKDGKMDQQEFSIAMKLIKLKLQGQQLPVVLPPIMKQPPMFSPLISARFGMGSMPNLSIPQSLPPVAPMTTPLSSATSGTSLPPLMMPTPLVPSVSTSSLPNGTTSLIQPLSIPYSSSTLPHTSSYSLMMGGFAGASIQKAQSLIDLGSSSSTSSTASLSGNSPKTGTSEWAVPQPSRLKYRQKFNSLDKSMSGYLSGFQARNALLQSNLSQTQLATIWTLADIDGDGQLRAEEFILAMHLTDMAKAGQPLPLTLPPELVPPSFRGGKQIDSINGTLPSYQKIQEEEPQKKLPVTFEDKRKANYERGNMELEKRRQALMEQQQREAERKAQKEKEEWERKQRELQEQEWKKQLELEKRLEKQRELERQREEERRKEIERREAAKQELERQRRLEWERIRRQELLNQKSREQEEIVRLNSKKKSLHLELEALNGKHQQISGRLQDVQLRKQTQKTELDVLDKQCDLEIMEIKQLQQELQEYQNKLIYLVPEKQLLNERIKNMQLSDTPDSGISLLHKKSLEKEELCQRLKEQLDALEKETASKLSEMDSFNNQLKCGNMDDSVLQCLLSLLSCLNHLFLLLKELRESYHTQQLALEQLHKIKRDKLKEVERKRLELIQKKKLEDEAARKAKQGKENLWRESLRKEEEEKQKRLQEEKTQEKIQEEERKAQEKQSETASALMNYRALYPFEARSHDEMSFNSGDVIQVDEKTVGEPGWLYGSFQGNFGWFPCNYVEKMPSNEKVMSPKKALLPPTVSLSSTSTSSEPLSSNQPASVTDYQNVSFSNLTVNTSWQKKSAFTRTVSPGSISPIHGQNLKAQALSSLCVYVKIVEPGDLTFTEGEEILVTQKDGEWWTGSIGDRTGIFPSNYVKPKDQENFGNATKSGTSSKKPEIAQVTSAYVASGAEQLSLAPGQLILILKKNTSGWWQGELQARGKKRQKGWFPASHVKLLGPSGERTTPAFHAVCQVIAMYDYVANNEDELNFSKGQLINVMNKDDPDWWQGEVNGMTGLFPSNYVKMTTDSDPSQQCDCESTPETHYPSLTLAWRQGR</sequence>
<feature type="coiled-coil region" evidence="5">
    <location>
        <begin position="552"/>
        <end position="586"/>
    </location>
</feature>
<dbReference type="Pfam" id="PF14604">
    <property type="entry name" value="SH3_9"/>
    <property type="match status" value="2"/>
</dbReference>
<dbReference type="InterPro" id="IPR035737">
    <property type="entry name" value="Intersectin-2_SH3_1"/>
</dbReference>
<feature type="region of interest" description="Disordered" evidence="6">
    <location>
        <begin position="186"/>
        <end position="208"/>
    </location>
</feature>
<dbReference type="GO" id="GO:0005737">
    <property type="term" value="C:cytoplasm"/>
    <property type="evidence" value="ECO:0007669"/>
    <property type="project" value="TreeGrafter"/>
</dbReference>
<feature type="region of interest" description="Disordered" evidence="6">
    <location>
        <begin position="318"/>
        <end position="345"/>
    </location>
</feature>
<accession>A0A8C0XIX9</accession>
<feature type="domain" description="EH" evidence="8">
    <location>
        <begin position="211"/>
        <end position="300"/>
    </location>
</feature>
<dbReference type="InterPro" id="IPR001452">
    <property type="entry name" value="SH3_domain"/>
</dbReference>
<proteinExistence type="predicted"/>
<dbReference type="SUPFAM" id="SSF47473">
    <property type="entry name" value="EF-hand"/>
    <property type="match status" value="2"/>
</dbReference>
<dbReference type="GO" id="GO:0042734">
    <property type="term" value="C:presynaptic membrane"/>
    <property type="evidence" value="ECO:0007669"/>
    <property type="project" value="TreeGrafter"/>
</dbReference>
<dbReference type="AlphaFoldDB" id="A0A8C0XIX9"/>
<feature type="compositionally biased region" description="Basic and acidic residues" evidence="6">
    <location>
        <begin position="660"/>
        <end position="707"/>
    </location>
</feature>
<feature type="domain" description="EF-hand" evidence="9">
    <location>
        <begin position="33"/>
        <end position="55"/>
    </location>
</feature>
<dbReference type="GO" id="GO:0005509">
    <property type="term" value="F:calcium ion binding"/>
    <property type="evidence" value="ECO:0007669"/>
    <property type="project" value="InterPro"/>
</dbReference>
<feature type="compositionally biased region" description="Low complexity" evidence="6">
    <location>
        <begin position="786"/>
        <end position="802"/>
    </location>
</feature>
<gene>
    <name evidence="10" type="primary">Itsn2</name>
</gene>
<dbReference type="Gene3D" id="1.10.238.10">
    <property type="entry name" value="EF-hand"/>
    <property type="match status" value="2"/>
</dbReference>
<evidence type="ECO:0000256" key="3">
    <source>
        <dbReference type="ARBA" id="ARBA00022837"/>
    </source>
</evidence>
<dbReference type="CDD" id="cd11988">
    <property type="entry name" value="SH3_Intersectin2_1"/>
    <property type="match status" value="1"/>
</dbReference>
<evidence type="ECO:0000313" key="10">
    <source>
        <dbReference type="Ensembl" id="ENSCCNP00000026544.1"/>
    </source>
</evidence>
<evidence type="ECO:0008006" key="11">
    <source>
        <dbReference type="Google" id="ProtNLM"/>
    </source>
</evidence>
<evidence type="ECO:0000259" key="7">
    <source>
        <dbReference type="PROSITE" id="PS50002"/>
    </source>
</evidence>
<dbReference type="InterPro" id="IPR035740">
    <property type="entry name" value="Intersectin-2_SH3_4"/>
</dbReference>
<feature type="domain" description="EF-hand" evidence="9">
    <location>
        <begin position="244"/>
        <end position="279"/>
    </location>
</feature>
<dbReference type="Pfam" id="PF07653">
    <property type="entry name" value="SH3_2"/>
    <property type="match status" value="2"/>
</dbReference>
<dbReference type="Pfam" id="PF12763">
    <property type="entry name" value="EH"/>
    <property type="match status" value="1"/>
</dbReference>
<feature type="region of interest" description="Disordered" evidence="6">
    <location>
        <begin position="660"/>
        <end position="709"/>
    </location>
</feature>
<dbReference type="PROSITE" id="PS00018">
    <property type="entry name" value="EF_HAND_1"/>
    <property type="match status" value="1"/>
</dbReference>
<dbReference type="CDD" id="cd00052">
    <property type="entry name" value="EH"/>
    <property type="match status" value="1"/>
</dbReference>
<feature type="compositionally biased region" description="Low complexity" evidence="6">
    <location>
        <begin position="186"/>
        <end position="197"/>
    </location>
</feature>
<dbReference type="PRINTS" id="PR00499">
    <property type="entry name" value="P67PHOX"/>
</dbReference>
<dbReference type="CDD" id="cd11996">
    <property type="entry name" value="SH3_Intersectin2_5"/>
    <property type="match status" value="1"/>
</dbReference>
<evidence type="ECO:0000259" key="8">
    <source>
        <dbReference type="PROSITE" id="PS50031"/>
    </source>
</evidence>
<protein>
    <recommendedName>
        <fullName evidence="11">Intersectin-2</fullName>
    </recommendedName>
</protein>
<name>A0A8C0XIX9_CASCN</name>
<dbReference type="GO" id="GO:0060090">
    <property type="term" value="F:molecular adaptor activity"/>
    <property type="evidence" value="ECO:0007669"/>
    <property type="project" value="TreeGrafter"/>
</dbReference>
<feature type="domain" description="SH3" evidence="7">
    <location>
        <begin position="711"/>
        <end position="772"/>
    </location>
</feature>
<dbReference type="SMART" id="SM00054">
    <property type="entry name" value="EFh"/>
    <property type="match status" value="2"/>
</dbReference>
<feature type="domain" description="SH3" evidence="7">
    <location>
        <begin position="845"/>
        <end position="907"/>
    </location>
</feature>
<evidence type="ECO:0000256" key="4">
    <source>
        <dbReference type="PROSITE-ProRule" id="PRU00192"/>
    </source>
</evidence>
<dbReference type="CDD" id="cd11994">
    <property type="entry name" value="SH3_Intersectin2_4"/>
    <property type="match status" value="1"/>
</dbReference>
<evidence type="ECO:0000256" key="5">
    <source>
        <dbReference type="SAM" id="Coils"/>
    </source>
</evidence>